<evidence type="ECO:0000256" key="4">
    <source>
        <dbReference type="ARBA" id="ARBA00022692"/>
    </source>
</evidence>
<keyword evidence="6 10" id="KW-0798">TonB box</keyword>
<dbReference type="OrthoDB" id="9795928at2"/>
<comment type="caution">
    <text evidence="13">The sequence shown here is derived from an EMBL/GenBank/DDBJ whole genome shotgun (WGS) entry which is preliminary data.</text>
</comment>
<evidence type="ECO:0000256" key="6">
    <source>
        <dbReference type="ARBA" id="ARBA00023077"/>
    </source>
</evidence>
<keyword evidence="4" id="KW-0812">Transmembrane</keyword>
<evidence type="ECO:0000256" key="8">
    <source>
        <dbReference type="ARBA" id="ARBA00023170"/>
    </source>
</evidence>
<protein>
    <recommendedName>
        <fullName evidence="15">TonB-dependent receptor</fullName>
    </recommendedName>
</protein>
<reference evidence="13 14" key="1">
    <citation type="submission" date="2017-07" db="EMBL/GenBank/DDBJ databases">
        <title>Flavobacterium cyanobacteriorum sp. nov., isolated from cyanobacterial aggregates in a eutrophic lake.</title>
        <authorList>
            <person name="Cai H."/>
        </authorList>
    </citation>
    <scope>NUCLEOTIDE SEQUENCE [LARGE SCALE GENOMIC DNA]</scope>
    <source>
        <strain evidence="13 14">TH167</strain>
    </source>
</reference>
<evidence type="ECO:0000256" key="7">
    <source>
        <dbReference type="ARBA" id="ARBA00023136"/>
    </source>
</evidence>
<dbReference type="GO" id="GO:0015344">
    <property type="term" value="F:siderophore uptake transmembrane transporter activity"/>
    <property type="evidence" value="ECO:0007669"/>
    <property type="project" value="TreeGrafter"/>
</dbReference>
<evidence type="ECO:0000256" key="9">
    <source>
        <dbReference type="ARBA" id="ARBA00023237"/>
    </source>
</evidence>
<keyword evidence="8" id="KW-0675">Receptor</keyword>
<comment type="subcellular location">
    <subcellularLocation>
        <location evidence="1">Cell outer membrane</location>
        <topology evidence="1">Multi-pass membrane protein</topology>
    </subcellularLocation>
</comment>
<dbReference type="RefSeq" id="WP_094487260.1">
    <property type="nucleotide sequence ID" value="NZ_NOXX01000220.1"/>
</dbReference>
<dbReference type="Proteomes" id="UP000216035">
    <property type="component" value="Unassembled WGS sequence"/>
</dbReference>
<evidence type="ECO:0000256" key="1">
    <source>
        <dbReference type="ARBA" id="ARBA00004571"/>
    </source>
</evidence>
<dbReference type="Pfam" id="PF07715">
    <property type="entry name" value="Plug"/>
    <property type="match status" value="1"/>
</dbReference>
<dbReference type="PANTHER" id="PTHR30069">
    <property type="entry name" value="TONB-DEPENDENT OUTER MEMBRANE RECEPTOR"/>
    <property type="match status" value="1"/>
</dbReference>
<name>A0A255ZGI7_9FLAO</name>
<evidence type="ECO:0000259" key="12">
    <source>
        <dbReference type="Pfam" id="PF07715"/>
    </source>
</evidence>
<evidence type="ECO:0000256" key="3">
    <source>
        <dbReference type="ARBA" id="ARBA00022452"/>
    </source>
</evidence>
<dbReference type="GO" id="GO:0009279">
    <property type="term" value="C:cell outer membrane"/>
    <property type="evidence" value="ECO:0007669"/>
    <property type="project" value="UniProtKB-SubCell"/>
</dbReference>
<organism evidence="13 14">
    <name type="scientific">Flavobacterium aurantiibacter</name>
    <dbReference type="NCBI Taxonomy" id="2023067"/>
    <lineage>
        <taxon>Bacteria</taxon>
        <taxon>Pseudomonadati</taxon>
        <taxon>Bacteroidota</taxon>
        <taxon>Flavobacteriia</taxon>
        <taxon>Flavobacteriales</taxon>
        <taxon>Flavobacteriaceae</taxon>
        <taxon>Flavobacterium</taxon>
    </lineage>
</organism>
<dbReference type="InterPro" id="IPR000531">
    <property type="entry name" value="Beta-barrel_TonB"/>
</dbReference>
<dbReference type="InterPro" id="IPR037066">
    <property type="entry name" value="Plug_dom_sf"/>
</dbReference>
<feature type="domain" description="TonB-dependent receptor plug" evidence="12">
    <location>
        <begin position="121"/>
        <end position="215"/>
    </location>
</feature>
<evidence type="ECO:0000313" key="14">
    <source>
        <dbReference type="Proteomes" id="UP000216035"/>
    </source>
</evidence>
<dbReference type="Gene3D" id="2.170.130.10">
    <property type="entry name" value="TonB-dependent receptor, plug domain"/>
    <property type="match status" value="1"/>
</dbReference>
<dbReference type="Gene3D" id="2.40.170.20">
    <property type="entry name" value="TonB-dependent receptor, beta-barrel domain"/>
    <property type="match status" value="1"/>
</dbReference>
<evidence type="ECO:0000256" key="10">
    <source>
        <dbReference type="RuleBase" id="RU003357"/>
    </source>
</evidence>
<evidence type="ECO:0000256" key="2">
    <source>
        <dbReference type="ARBA" id="ARBA00022448"/>
    </source>
</evidence>
<gene>
    <name evidence="13" type="ORF">CHX27_13370</name>
</gene>
<keyword evidence="9" id="KW-0998">Cell outer membrane</keyword>
<dbReference type="Pfam" id="PF00593">
    <property type="entry name" value="TonB_dep_Rec_b-barrel"/>
    <property type="match status" value="1"/>
</dbReference>
<keyword evidence="3" id="KW-1134">Transmembrane beta strand</keyword>
<keyword evidence="5" id="KW-0732">Signal</keyword>
<dbReference type="AlphaFoldDB" id="A0A255ZGI7"/>
<evidence type="ECO:0008006" key="15">
    <source>
        <dbReference type="Google" id="ProtNLM"/>
    </source>
</evidence>
<keyword evidence="14" id="KW-1185">Reference proteome</keyword>
<evidence type="ECO:0000256" key="5">
    <source>
        <dbReference type="ARBA" id="ARBA00022729"/>
    </source>
</evidence>
<dbReference type="InterPro" id="IPR039426">
    <property type="entry name" value="TonB-dep_rcpt-like"/>
</dbReference>
<accession>A0A255ZGI7</accession>
<dbReference type="PANTHER" id="PTHR30069:SF29">
    <property type="entry name" value="HEMOGLOBIN AND HEMOGLOBIN-HAPTOGLOBIN-BINDING PROTEIN 1-RELATED"/>
    <property type="match status" value="1"/>
</dbReference>
<dbReference type="InterPro" id="IPR012910">
    <property type="entry name" value="Plug_dom"/>
</dbReference>
<sequence length="792" mass="88917">MNKTILGAVFALFFVDFGFGQLVKTISGNVKSGGAIVENAVIYVGKKKINCDVQGTFAFTVDNSVDEFTVVAPHFEKVVQKIGSEPVQVYQFNLSPHAEDLAEIIVRKKASLVYDVSGSNKLNAKTLREYSAQNLGDALREINGVNSLKTGNNIVKPIIHGLSGSRISMLTNRLRMEDQQWGTEHAPAIDVNGLTRINVVKDAAALQYSGDGVGGLILLERQIPENDTIFSQLTSTAQSNGSGGALAATFVRAKEKGTSYRIDAAAKMFGDRRAADYVLSNTGNRDFSAAAQLRRKLKFGTLNAELSYFQTETGILAASHIGNATDLYFAIQSQKPSVVRPFTYDIANPKQQVSHLFSQLSLEEELGKWNSKWYYGYQRNNRKEFDIRRGNRDNIPALDLTLQSHSILADFKRMFQNTEVKLGISGGYQTNFANPDTGVRPIVPNFTKTDLGLYAISDLELNSTFRLESGIRYDYSRITASKFYQNSRWIERNYQSDFGQFVVFENAGELLVEPIFNYHNIAANAKVSGQISENYRIEFGATALNRNPNVSELFSDGLHHSSGIIEVGDLRLKQENAVKVALNQNLTWKASTFSLESFLQRIENFIYLQPTGFLTTIRGAFPVYEYKSTTARLFGADFSWTYRFSNRFSFKTAASYVSGYDVRESRNLIDIPPFNWHSSIVVKPFDKSDFTLELRHEYVAFQNAFPDFDFETNIVQNNELSQVTVPISRPPNAYQLFDLKASWPFQLQKTALQASLGIQNIGNQSYRNYLNKQRLFADELGRNITLQLQINI</sequence>
<dbReference type="InterPro" id="IPR036942">
    <property type="entry name" value="Beta-barrel_TonB_sf"/>
</dbReference>
<dbReference type="GO" id="GO:0044718">
    <property type="term" value="P:siderophore transmembrane transport"/>
    <property type="evidence" value="ECO:0007669"/>
    <property type="project" value="TreeGrafter"/>
</dbReference>
<evidence type="ECO:0000313" key="13">
    <source>
        <dbReference type="EMBL" id="OYQ40663.1"/>
    </source>
</evidence>
<dbReference type="EMBL" id="NOXX01000220">
    <property type="protein sequence ID" value="OYQ40663.1"/>
    <property type="molecule type" value="Genomic_DNA"/>
</dbReference>
<proteinExistence type="inferred from homology"/>
<evidence type="ECO:0000259" key="11">
    <source>
        <dbReference type="Pfam" id="PF00593"/>
    </source>
</evidence>
<keyword evidence="7 10" id="KW-0472">Membrane</keyword>
<comment type="similarity">
    <text evidence="10">Belongs to the TonB-dependent receptor family.</text>
</comment>
<feature type="domain" description="TonB-dependent receptor-like beta-barrel" evidence="11">
    <location>
        <begin position="325"/>
        <end position="761"/>
    </location>
</feature>
<dbReference type="SUPFAM" id="SSF56935">
    <property type="entry name" value="Porins"/>
    <property type="match status" value="1"/>
</dbReference>
<keyword evidence="2" id="KW-0813">Transport</keyword>